<dbReference type="Proteomes" id="UP000837857">
    <property type="component" value="Chromosome 10"/>
</dbReference>
<evidence type="ECO:0000256" key="6">
    <source>
        <dbReference type="ARBA" id="ARBA00022989"/>
    </source>
</evidence>
<keyword evidence="5" id="KW-0999">Mitochondrion inner membrane</keyword>
<keyword evidence="4 9" id="KW-0812">Transmembrane</keyword>
<evidence type="ECO:0000256" key="1">
    <source>
        <dbReference type="ARBA" id="ARBA00004448"/>
    </source>
</evidence>
<evidence type="ECO:0000256" key="8">
    <source>
        <dbReference type="ARBA" id="ARBA00023136"/>
    </source>
</evidence>
<sequence>MFSVVQDNVFLAATYIGISGCVALTLATIPLRNTIGFLYISEDNKLVKISSVDFWGNRKDRIIDANDWIPLCDIAPKIMDSIYLRPHLTDGTKYKIFIKYGKIINPQKMAHVLE</sequence>
<accession>A0ABN8HN26</accession>
<name>A0ABN8HN26_9NEOP</name>
<evidence type="ECO:0000313" key="11">
    <source>
        <dbReference type="Proteomes" id="UP000837857"/>
    </source>
</evidence>
<evidence type="ECO:0000256" key="5">
    <source>
        <dbReference type="ARBA" id="ARBA00022792"/>
    </source>
</evidence>
<reference evidence="10" key="1">
    <citation type="submission" date="2022-03" db="EMBL/GenBank/DDBJ databases">
        <authorList>
            <person name="Martin H S."/>
        </authorList>
    </citation>
    <scope>NUCLEOTIDE SEQUENCE</scope>
</reference>
<dbReference type="InterPro" id="IPR026571">
    <property type="entry name" value="Tmem186"/>
</dbReference>
<organism evidence="10 11">
    <name type="scientific">Iphiclides podalirius</name>
    <name type="common">scarce swallowtail</name>
    <dbReference type="NCBI Taxonomy" id="110791"/>
    <lineage>
        <taxon>Eukaryota</taxon>
        <taxon>Metazoa</taxon>
        <taxon>Ecdysozoa</taxon>
        <taxon>Arthropoda</taxon>
        <taxon>Hexapoda</taxon>
        <taxon>Insecta</taxon>
        <taxon>Pterygota</taxon>
        <taxon>Neoptera</taxon>
        <taxon>Endopterygota</taxon>
        <taxon>Lepidoptera</taxon>
        <taxon>Glossata</taxon>
        <taxon>Ditrysia</taxon>
        <taxon>Papilionoidea</taxon>
        <taxon>Papilionidae</taxon>
        <taxon>Papilioninae</taxon>
        <taxon>Iphiclides</taxon>
    </lineage>
</organism>
<evidence type="ECO:0000256" key="2">
    <source>
        <dbReference type="ARBA" id="ARBA00007020"/>
    </source>
</evidence>
<evidence type="ECO:0000256" key="4">
    <source>
        <dbReference type="ARBA" id="ARBA00022692"/>
    </source>
</evidence>
<comment type="subcellular location">
    <subcellularLocation>
        <location evidence="1">Mitochondrion inner membrane</location>
        <topology evidence="1">Multi-pass membrane protein</topology>
    </subcellularLocation>
</comment>
<evidence type="ECO:0000256" key="3">
    <source>
        <dbReference type="ARBA" id="ARBA00014604"/>
    </source>
</evidence>
<feature type="transmembrane region" description="Helical" evidence="9">
    <location>
        <begin position="12"/>
        <end position="31"/>
    </location>
</feature>
<gene>
    <name evidence="10" type="ORF">IPOD504_LOCUS1186</name>
</gene>
<dbReference type="EMBL" id="OW152822">
    <property type="protein sequence ID" value="CAH2037490.1"/>
    <property type="molecule type" value="Genomic_DNA"/>
</dbReference>
<proteinExistence type="inferred from homology"/>
<protein>
    <recommendedName>
        <fullName evidence="3">Transmembrane protein 186</fullName>
    </recommendedName>
</protein>
<comment type="similarity">
    <text evidence="2">Belongs to the TMEM186 family.</text>
</comment>
<keyword evidence="11" id="KW-1185">Reference proteome</keyword>
<evidence type="ECO:0000256" key="7">
    <source>
        <dbReference type="ARBA" id="ARBA00023128"/>
    </source>
</evidence>
<keyword evidence="8 9" id="KW-0472">Membrane</keyword>
<evidence type="ECO:0000256" key="9">
    <source>
        <dbReference type="SAM" id="Phobius"/>
    </source>
</evidence>
<feature type="non-terminal residue" evidence="10">
    <location>
        <position position="114"/>
    </location>
</feature>
<dbReference type="PANTHER" id="PTHR13603">
    <property type="entry name" value="TRANSMEMBRANE PROTEIN 186"/>
    <property type="match status" value="1"/>
</dbReference>
<dbReference type="PANTHER" id="PTHR13603:SF1">
    <property type="entry name" value="TRANSMEMBRANE PROTEIN 186"/>
    <property type="match status" value="1"/>
</dbReference>
<keyword evidence="6 9" id="KW-1133">Transmembrane helix</keyword>
<evidence type="ECO:0000313" key="10">
    <source>
        <dbReference type="EMBL" id="CAH2037490.1"/>
    </source>
</evidence>
<keyword evidence="7" id="KW-0496">Mitochondrion</keyword>